<organism evidence="3 4">
    <name type="scientific">Globodera rostochiensis</name>
    <name type="common">Golden nematode worm</name>
    <name type="synonym">Heterodera rostochiensis</name>
    <dbReference type="NCBI Taxonomy" id="31243"/>
    <lineage>
        <taxon>Eukaryota</taxon>
        <taxon>Metazoa</taxon>
        <taxon>Ecdysozoa</taxon>
        <taxon>Nematoda</taxon>
        <taxon>Chromadorea</taxon>
        <taxon>Rhabditida</taxon>
        <taxon>Tylenchina</taxon>
        <taxon>Tylenchomorpha</taxon>
        <taxon>Tylenchoidea</taxon>
        <taxon>Heteroderidae</taxon>
        <taxon>Heteroderinae</taxon>
        <taxon>Globodera</taxon>
    </lineage>
</organism>
<dbReference type="WBParaSite" id="Gr19_v10_g15830.t1">
    <property type="protein sequence ID" value="Gr19_v10_g15830.t1"/>
    <property type="gene ID" value="Gr19_v10_g15830"/>
</dbReference>
<evidence type="ECO:0000256" key="1">
    <source>
        <dbReference type="ARBA" id="ARBA00022801"/>
    </source>
</evidence>
<name>A0A914HCG3_GLORO</name>
<sequence length="812" mass="91884">MEEDNAGDIVKWLYRDSTRLDCSSGQVKVTNEHLHTKLWQAKLRGNLLAFKPLDFASEPFLIVCEKIKVQRSDEHKNSLTMRQSNKEMLLSFQTEKECDHWMLKLMTCSHRIVQAEYEQVLYKRFTQPLPASTTGRISNNFGYFLTSPYTREQLFSLSQSHNFPTRQIKCQEIMYECKLSMLVPQEMLRHSSKWATELRDELLDKLWGVKNAAIVETLHTAIRHLNSNIEVFTQASEFLASYAGPSFRWASSDHFKCSNKSEKTKRKFRVSFLFVPTNLHVQTFHVDGRLAASFLTVGAIAALPLRFSSGGLSKIRNKFSAALGSIALDHTNENRFHSRRQILLAMKRKIGELSRNIDVKWRITSDGRTDEIDTEIFSEIQQMHEQINDMINSFPNIFNLVDSLCEGGLAQLQHKGSESVPRDTLRNQLDRLQAQFDSLSSKMIAVGRMATTDDNLSHDQRECEQSVRGAVHSTLDALHGLTASLLSGQALALVQSLRKPSDCQTFFHLQLRSDALLSMVVTLVTTSLLTALYGPTTDIGTFWAHSPPLVTMFSFLSCYGDENGMLEDAFEMWHQFSAVVSFRFVKMSSSISQNCVPQIDGFRTALNVSIPIHPREMERLPKRMANEEWFRPKVTFWNVGINHEASLAASIGDISLEEEVNRNALQQTVEHCLLLNSAEQQIENAGLIEQLLAELQQTVSSCPSKKNWSIFTQVMALNSAVGGMPVISCKSGKDRTSMGITLDEGRILRECCGVSNQQMAEMVECLRRNGVRRENCRKNVGKPFYSFSPFQLGFLPPPFRPPSGTFSNIVSS</sequence>
<keyword evidence="3" id="KW-1185">Reference proteome</keyword>
<dbReference type="GO" id="GO:0016316">
    <property type="term" value="F:phosphatidylinositol-3,4-bisphosphate 4-phosphatase activity"/>
    <property type="evidence" value="ECO:0007669"/>
    <property type="project" value="InterPro"/>
</dbReference>
<evidence type="ECO:0000313" key="3">
    <source>
        <dbReference type="Proteomes" id="UP000887572"/>
    </source>
</evidence>
<dbReference type="InterPro" id="IPR039034">
    <property type="entry name" value="INPP4"/>
</dbReference>
<dbReference type="GO" id="GO:0005737">
    <property type="term" value="C:cytoplasm"/>
    <property type="evidence" value="ECO:0007669"/>
    <property type="project" value="TreeGrafter"/>
</dbReference>
<proteinExistence type="predicted"/>
<dbReference type="Proteomes" id="UP000887572">
    <property type="component" value="Unplaced"/>
</dbReference>
<accession>A0A914HCG3</accession>
<keyword evidence="1" id="KW-0378">Hydrolase</keyword>
<evidence type="ECO:0000256" key="2">
    <source>
        <dbReference type="ARBA" id="ARBA00023098"/>
    </source>
</evidence>
<keyword evidence="2" id="KW-0443">Lipid metabolism</keyword>
<dbReference type="PANTHER" id="PTHR12187">
    <property type="entry name" value="AGAP000124-PA"/>
    <property type="match status" value="1"/>
</dbReference>
<reference evidence="4" key="1">
    <citation type="submission" date="2022-11" db="UniProtKB">
        <authorList>
            <consortium name="WormBaseParasite"/>
        </authorList>
    </citation>
    <scope>IDENTIFICATION</scope>
</reference>
<dbReference type="PANTHER" id="PTHR12187:SF11">
    <property type="entry name" value="PHOSPHATIDYLINOSITOL-3,4-BISPHOSPHATE 4-PHOSPHATASE"/>
    <property type="match status" value="1"/>
</dbReference>
<dbReference type="AlphaFoldDB" id="A0A914HCG3"/>
<protein>
    <submittedName>
        <fullName evidence="4">PH domain-containing protein</fullName>
    </submittedName>
</protein>
<evidence type="ECO:0000313" key="4">
    <source>
        <dbReference type="WBParaSite" id="Gr19_v10_g15830.t1"/>
    </source>
</evidence>